<dbReference type="RefSeq" id="WP_283739401.1">
    <property type="nucleotide sequence ID" value="NZ_JASJEV010000002.1"/>
</dbReference>
<evidence type="ECO:0000313" key="3">
    <source>
        <dbReference type="Proteomes" id="UP001321492"/>
    </source>
</evidence>
<feature type="transmembrane region" description="Helical" evidence="1">
    <location>
        <begin position="41"/>
        <end position="59"/>
    </location>
</feature>
<gene>
    <name evidence="2" type="ORF">QNA08_04000</name>
</gene>
<keyword evidence="1" id="KW-0813">Transport</keyword>
<sequence>MSAAQRRTGRLWLPIIGMAIVVLVSNVAVQYPFTPWGLEDYLTWGAFTYPVAFLITDLTNRRHGAATARRLVIVGFVLAVIVSIAAASPRIALASGAAFLVGQLLDVSVFNRLRRLAWWRAPLLGSLAGSAIDTALFFSIAFAGDLSGTATYGVGDAQLALPVWVGWATCDFLVKMAMALLMLVPYGALVRALSAEVDADTAKRPVRS</sequence>
<keyword evidence="1" id="KW-0812">Transmembrane</keyword>
<comment type="function">
    <text evidence="1">Involved in the import of queuosine (Q) precursors, required for Q precursor salvage.</text>
</comment>
<dbReference type="HAMAP" id="MF_02088">
    <property type="entry name" value="Q_prec_transport"/>
    <property type="match status" value="1"/>
</dbReference>
<name>A0ABT7ADE3_9HYPH</name>
<dbReference type="Pfam" id="PF02592">
    <property type="entry name" value="Vut_1"/>
    <property type="match status" value="1"/>
</dbReference>
<protein>
    <recommendedName>
        <fullName evidence="1">Probable queuosine precursor transporter</fullName>
        <shortName evidence="1">Q precursor transporter</shortName>
    </recommendedName>
</protein>
<feature type="transmembrane region" description="Helical" evidence="1">
    <location>
        <begin position="93"/>
        <end position="111"/>
    </location>
</feature>
<keyword evidence="1" id="KW-0472">Membrane</keyword>
<dbReference type="InterPro" id="IPR003744">
    <property type="entry name" value="YhhQ"/>
</dbReference>
<comment type="subcellular location">
    <subcellularLocation>
        <location evidence="1">Cell inner membrane</location>
        <topology evidence="1">Multi-pass membrane protein</topology>
    </subcellularLocation>
</comment>
<keyword evidence="1" id="KW-1133">Transmembrane helix</keyword>
<evidence type="ECO:0000256" key="1">
    <source>
        <dbReference type="HAMAP-Rule" id="MF_02088"/>
    </source>
</evidence>
<feature type="transmembrane region" description="Helical" evidence="1">
    <location>
        <begin position="164"/>
        <end position="184"/>
    </location>
</feature>
<proteinExistence type="inferred from homology"/>
<reference evidence="2 3" key="1">
    <citation type="submission" date="2023-05" db="EMBL/GenBank/DDBJ databases">
        <title>Chelatococcus sp. nov., a moderately thermophilic bacterium isolated from hot spring microbial mat.</title>
        <authorList>
            <person name="Hu C.-J."/>
            <person name="Li W.-J."/>
        </authorList>
    </citation>
    <scope>NUCLEOTIDE SEQUENCE [LARGE SCALE GENOMIC DNA]</scope>
    <source>
        <strain evidence="2 3">SYSU G07232</strain>
    </source>
</reference>
<comment type="similarity">
    <text evidence="1">Belongs to the vitamin uptake transporter (VUT/ECF) (TC 2.A.88) family. Q precursor transporter subfamily.</text>
</comment>
<feature type="transmembrane region" description="Helical" evidence="1">
    <location>
        <begin position="12"/>
        <end position="29"/>
    </location>
</feature>
<comment type="caution">
    <text evidence="2">The sequence shown here is derived from an EMBL/GenBank/DDBJ whole genome shotgun (WGS) entry which is preliminary data.</text>
</comment>
<accession>A0ABT7ADE3</accession>
<keyword evidence="1" id="KW-0997">Cell inner membrane</keyword>
<dbReference type="Proteomes" id="UP001321492">
    <property type="component" value="Unassembled WGS sequence"/>
</dbReference>
<dbReference type="PANTHER" id="PTHR34300">
    <property type="entry name" value="QUEUOSINE PRECURSOR TRANSPORTER-RELATED"/>
    <property type="match status" value="1"/>
</dbReference>
<organism evidence="2 3">
    <name type="scientific">Chelatococcus albus</name>
    <dbReference type="NCBI Taxonomy" id="3047466"/>
    <lineage>
        <taxon>Bacteria</taxon>
        <taxon>Pseudomonadati</taxon>
        <taxon>Pseudomonadota</taxon>
        <taxon>Alphaproteobacteria</taxon>
        <taxon>Hyphomicrobiales</taxon>
        <taxon>Chelatococcaceae</taxon>
        <taxon>Chelatococcus</taxon>
    </lineage>
</organism>
<evidence type="ECO:0000313" key="2">
    <source>
        <dbReference type="EMBL" id="MDJ1157401.1"/>
    </source>
</evidence>
<keyword evidence="3" id="KW-1185">Reference proteome</keyword>
<dbReference type="EMBL" id="JASJEV010000002">
    <property type="protein sequence ID" value="MDJ1157401.1"/>
    <property type="molecule type" value="Genomic_DNA"/>
</dbReference>
<feature type="transmembrane region" description="Helical" evidence="1">
    <location>
        <begin position="123"/>
        <end position="144"/>
    </location>
</feature>
<feature type="transmembrane region" description="Helical" evidence="1">
    <location>
        <begin position="71"/>
        <end position="87"/>
    </location>
</feature>
<dbReference type="NCBIfam" id="TIGR00697">
    <property type="entry name" value="queuosine precursor transporter"/>
    <property type="match status" value="1"/>
</dbReference>
<dbReference type="PANTHER" id="PTHR34300:SF1">
    <property type="entry name" value="QUEUOSINE PRECURSOR TRANSPORTER"/>
    <property type="match status" value="1"/>
</dbReference>
<keyword evidence="1" id="KW-1003">Cell membrane</keyword>